<gene>
    <name evidence="1" type="primary">ubiJ</name>
    <name evidence="4" type="ORF">WQQ_18540</name>
</gene>
<feature type="coiled-coil region" evidence="2">
    <location>
        <begin position="172"/>
        <end position="199"/>
    </location>
</feature>
<feature type="domain" description="SCP2" evidence="3">
    <location>
        <begin position="14"/>
        <end position="110"/>
    </location>
</feature>
<keyword evidence="5" id="KW-1185">Reference proteome</keyword>
<evidence type="ECO:0000259" key="3">
    <source>
        <dbReference type="Pfam" id="PF02036"/>
    </source>
</evidence>
<dbReference type="RefSeq" id="WP_007184803.1">
    <property type="nucleotide sequence ID" value="NZ_AKGD01000001.1"/>
</dbReference>
<organism evidence="4 5">
    <name type="scientific">Hydrocarboniphaga effusa AP103</name>
    <dbReference type="NCBI Taxonomy" id="1172194"/>
    <lineage>
        <taxon>Bacteria</taxon>
        <taxon>Pseudomonadati</taxon>
        <taxon>Pseudomonadota</taxon>
        <taxon>Gammaproteobacteria</taxon>
        <taxon>Nevskiales</taxon>
        <taxon>Nevskiaceae</taxon>
        <taxon>Hydrocarboniphaga</taxon>
    </lineage>
</organism>
<evidence type="ECO:0000256" key="2">
    <source>
        <dbReference type="SAM" id="Coils"/>
    </source>
</evidence>
<dbReference type="InterPro" id="IPR038989">
    <property type="entry name" value="UbiJ"/>
</dbReference>
<dbReference type="AlphaFoldDB" id="I7ZIY2"/>
<dbReference type="UniPathway" id="UPA00232"/>
<proteinExistence type="inferred from homology"/>
<keyword evidence="1" id="KW-0831">Ubiquinone biosynthesis</keyword>
<protein>
    <recommendedName>
        <fullName evidence="1">Ubiquinone biosynthesis accessory factor UbiJ</fullName>
    </recommendedName>
</protein>
<reference evidence="4 5" key="1">
    <citation type="journal article" date="2012" name="J. Bacteriol.">
        <title>Genome Sequence of n-Alkane-Degrading Hydrocarboniphaga effusa Strain AP103T (ATCC BAA-332T).</title>
        <authorList>
            <person name="Chang H.K."/>
            <person name="Zylstra G.J."/>
            <person name="Chae J.C."/>
        </authorList>
    </citation>
    <scope>NUCLEOTIDE SEQUENCE [LARGE SCALE GENOMIC DNA]</scope>
    <source>
        <strain evidence="4 5">AP103</strain>
    </source>
</reference>
<dbReference type="InterPro" id="IPR003033">
    <property type="entry name" value="SCP2_sterol-bd_dom"/>
</dbReference>
<comment type="function">
    <text evidence="1">Required for ubiquinone (coenzyme Q) biosynthesis. Binds hydrophobic ubiquinone biosynthetic intermediates via its SCP2 domain and is essential for the stability of the Ubi complex. May constitute a docking platform where Ubi enzymes assemble and access their SCP2-bound polyprenyl substrates.</text>
</comment>
<comment type="similarity">
    <text evidence="1">Belongs to the UbiJ family.</text>
</comment>
<dbReference type="HAMAP" id="MF_02215">
    <property type="entry name" value="UbiJ"/>
    <property type="match status" value="1"/>
</dbReference>
<dbReference type="GO" id="GO:0006744">
    <property type="term" value="P:ubiquinone biosynthetic process"/>
    <property type="evidence" value="ECO:0007669"/>
    <property type="project" value="UniProtKB-UniRule"/>
</dbReference>
<keyword evidence="1" id="KW-0963">Cytoplasm</keyword>
<dbReference type="GO" id="GO:0005737">
    <property type="term" value="C:cytoplasm"/>
    <property type="evidence" value="ECO:0007669"/>
    <property type="project" value="UniProtKB-SubCell"/>
</dbReference>
<dbReference type="EMBL" id="AKGD01000001">
    <property type="protein sequence ID" value="EIT71717.1"/>
    <property type="molecule type" value="Genomic_DNA"/>
</dbReference>
<keyword evidence="2" id="KW-0175">Coiled coil</keyword>
<dbReference type="Pfam" id="PF02036">
    <property type="entry name" value="SCP2"/>
    <property type="match status" value="1"/>
</dbReference>
<evidence type="ECO:0000313" key="5">
    <source>
        <dbReference type="Proteomes" id="UP000003704"/>
    </source>
</evidence>
<accession>I7ZIY2</accession>
<dbReference type="STRING" id="1172194.WQQ_18540"/>
<dbReference type="PANTHER" id="PTHR38693">
    <property type="entry name" value="UBIQUINONE BIOSYNTHESIS PROTEIN UBIJ"/>
    <property type="match status" value="1"/>
</dbReference>
<comment type="caution">
    <text evidence="4">The sequence shown here is derived from an EMBL/GenBank/DDBJ whole genome shotgun (WGS) entry which is preliminary data.</text>
</comment>
<evidence type="ECO:0000256" key="1">
    <source>
        <dbReference type="HAMAP-Rule" id="MF_02215"/>
    </source>
</evidence>
<name>I7ZIY2_9GAMM</name>
<comment type="subcellular location">
    <subcellularLocation>
        <location evidence="1">Cytoplasm</location>
    </subcellularLocation>
</comment>
<evidence type="ECO:0000313" key="4">
    <source>
        <dbReference type="EMBL" id="EIT71717.1"/>
    </source>
</evidence>
<sequence length="204" mass="22844">MAPSLVCAGLEVALNRYLQIEPAALEDCARLKDSSIELHLSGFEWRLFIEFDARGVRVLNERAEPASVLVSGPPPAFAKLAIKRGHEGGIPAGLDVQGEAEVLQRFRRLLGRVGFDIEEWIAPFIGDGAAHRAAQGLKSLLGWTRRSTDTLAQNTAEYLREETRDLARGVDVEEWMDDVDRLRERIDRFEARVAQLERNKANKP</sequence>
<dbReference type="Proteomes" id="UP000003704">
    <property type="component" value="Unassembled WGS sequence"/>
</dbReference>
<comment type="pathway">
    <text evidence="1">Cofactor biosynthesis; ubiquinone biosynthesis.</text>
</comment>
<dbReference type="PANTHER" id="PTHR38693:SF1">
    <property type="entry name" value="UBIQUINONE BIOSYNTHESIS ACCESSORY FACTOR UBIJ"/>
    <property type="match status" value="1"/>
</dbReference>
<dbReference type="OrthoDB" id="9796077at2"/>